<feature type="compositionally biased region" description="Basic residues" evidence="1">
    <location>
        <begin position="18"/>
        <end position="38"/>
    </location>
</feature>
<dbReference type="EMBL" id="AY033402">
    <property type="protein sequence ID" value="AAK48998.1"/>
    <property type="molecule type" value="Genomic_DNA"/>
</dbReference>
<accession>Q93SK4</accession>
<name>Q93SK4_MYXXA</name>
<organism evidence="2">
    <name type="scientific">Myxococcus xanthus</name>
    <dbReference type="NCBI Taxonomy" id="34"/>
    <lineage>
        <taxon>Bacteria</taxon>
        <taxon>Pseudomonadati</taxon>
        <taxon>Myxococcota</taxon>
        <taxon>Myxococcia</taxon>
        <taxon>Myxococcales</taxon>
        <taxon>Cystobacterineae</taxon>
        <taxon>Myxococcaceae</taxon>
        <taxon>Myxococcus</taxon>
    </lineage>
</organism>
<reference evidence="2" key="1">
    <citation type="journal article" date="2004" name="Appl. Environ. Microbiol.">
        <title>Cloning and expression of clt genes encoding milk-clotting proteases from Myxococcus xanthus 422.</title>
        <authorList>
            <person name="Poza M."/>
            <person name="Prieto-Alcedo M."/>
            <person name="Sieiro C."/>
            <person name="Villa T.G."/>
        </authorList>
    </citation>
    <scope>NUCLEOTIDE SEQUENCE</scope>
    <source>
        <strain evidence="2">CECT 422</strain>
    </source>
</reference>
<evidence type="ECO:0000256" key="1">
    <source>
        <dbReference type="SAM" id="MobiDB-lite"/>
    </source>
</evidence>
<evidence type="ECO:0000313" key="2">
    <source>
        <dbReference type="EMBL" id="AAK48998.1"/>
    </source>
</evidence>
<proteinExistence type="predicted"/>
<protein>
    <submittedName>
        <fullName evidence="2">USC2-5p</fullName>
    </submittedName>
</protein>
<feature type="region of interest" description="Disordered" evidence="1">
    <location>
        <begin position="1"/>
        <end position="73"/>
    </location>
</feature>
<dbReference type="AlphaFoldDB" id="Q93SK4"/>
<sequence>MVRHRQGDAGNRAAAGLHRGRRSRGRHRRGAGRIRRSCRRTDARSTAAGAQHPGRPGSSRAHPHRCSRQDHQRIRYRPHHRARRRLVQCWPRLYVRAGLHPVAELPYGQVPNRHRHPGPGALEAPGCSRQGDPCAQLPRAHAASLEGTVVCRGLNDPAELGRSTSCAVSLR</sequence>